<dbReference type="EMBL" id="ABFX02000006">
    <property type="protein sequence ID" value="EDS18302.1"/>
    <property type="molecule type" value="Genomic_DNA"/>
</dbReference>
<name>B0N5D4_9FIRM</name>
<dbReference type="Proteomes" id="UP000005798">
    <property type="component" value="Unassembled WGS sequence"/>
</dbReference>
<evidence type="ECO:0000259" key="1">
    <source>
        <dbReference type="Pfam" id="PF08241"/>
    </source>
</evidence>
<keyword evidence="2" id="KW-0808">Transferase</keyword>
<dbReference type="HOGENOM" id="CLU_1413025_0_0_9"/>
<dbReference type="PANTHER" id="PTHR43861">
    <property type="entry name" value="TRANS-ACONITATE 2-METHYLTRANSFERASE-RELATED"/>
    <property type="match status" value="1"/>
</dbReference>
<organism evidence="2 3">
    <name type="scientific">Thomasclavelia ramosa DSM 1402</name>
    <dbReference type="NCBI Taxonomy" id="445974"/>
    <lineage>
        <taxon>Bacteria</taxon>
        <taxon>Bacillati</taxon>
        <taxon>Bacillota</taxon>
        <taxon>Erysipelotrichia</taxon>
        <taxon>Erysipelotrichales</taxon>
        <taxon>Coprobacillaceae</taxon>
        <taxon>Thomasclavelia</taxon>
    </lineage>
</organism>
<dbReference type="Gene3D" id="3.40.50.150">
    <property type="entry name" value="Vaccinia Virus protein VP39"/>
    <property type="match status" value="1"/>
</dbReference>
<keyword evidence="3" id="KW-1185">Reference proteome</keyword>
<dbReference type="SUPFAM" id="SSF53335">
    <property type="entry name" value="S-adenosyl-L-methionine-dependent methyltransferases"/>
    <property type="match status" value="1"/>
</dbReference>
<evidence type="ECO:0000313" key="2">
    <source>
        <dbReference type="EMBL" id="EDS18302.1"/>
    </source>
</evidence>
<dbReference type="GeneID" id="64195530"/>
<accession>B0N5D4</accession>
<feature type="domain" description="Methyltransferase type 11" evidence="1">
    <location>
        <begin position="39"/>
        <end position="129"/>
    </location>
</feature>
<dbReference type="eggNOG" id="COG2226">
    <property type="taxonomic scope" value="Bacteria"/>
</dbReference>
<comment type="caution">
    <text evidence="2">The sequence shown here is derived from an EMBL/GenBank/DDBJ whole genome shotgun (WGS) entry which is preliminary data.</text>
</comment>
<sequence>MSYLFDSYAKIYDHFMRLFHLDDTSVIEHKLSKGQYHILDVGGGSGTLAADLQAAGHQVTIVDSSLSMLKEAKKKNTNVKLIHASIQKGLPINKVDVIICRDCLHHLMNQEKCLKLMLNYLNNNGFILIHDFNQRAFRIKLLFLFERCCFEKIKPVKPEQLVDFSLQNKLNIVFLHQGKWDYICMLKKEK</sequence>
<dbReference type="InterPro" id="IPR029063">
    <property type="entry name" value="SAM-dependent_MTases_sf"/>
</dbReference>
<dbReference type="CDD" id="cd02440">
    <property type="entry name" value="AdoMet_MTases"/>
    <property type="match status" value="1"/>
</dbReference>
<proteinExistence type="predicted"/>
<dbReference type="RefSeq" id="WP_003537500.1">
    <property type="nucleotide sequence ID" value="NZ_CAXTKX010000013.1"/>
</dbReference>
<reference evidence="2" key="1">
    <citation type="submission" date="2007-11" db="EMBL/GenBank/DDBJ databases">
        <authorList>
            <person name="Fulton L."/>
            <person name="Clifton S."/>
            <person name="Fulton B."/>
            <person name="Xu J."/>
            <person name="Minx P."/>
            <person name="Pepin K.H."/>
            <person name="Johnson M."/>
            <person name="Thiruvilangam P."/>
            <person name="Bhonagiri V."/>
            <person name="Nash W.E."/>
            <person name="Mardis E.R."/>
            <person name="Wilson R.K."/>
        </authorList>
    </citation>
    <scope>NUCLEOTIDE SEQUENCE [LARGE SCALE GENOMIC DNA]</scope>
    <source>
        <strain evidence="2">DSM 1402</strain>
    </source>
</reference>
<gene>
    <name evidence="2" type="ORF">CLORAM_01848</name>
</gene>
<dbReference type="GO" id="GO:0032259">
    <property type="term" value="P:methylation"/>
    <property type="evidence" value="ECO:0007669"/>
    <property type="project" value="UniProtKB-KW"/>
</dbReference>
<protein>
    <submittedName>
        <fullName evidence="2">Methyltransferase domain protein</fullName>
    </submittedName>
</protein>
<dbReference type="AlphaFoldDB" id="B0N5D4"/>
<dbReference type="GO" id="GO:0008757">
    <property type="term" value="F:S-adenosylmethionine-dependent methyltransferase activity"/>
    <property type="evidence" value="ECO:0007669"/>
    <property type="project" value="InterPro"/>
</dbReference>
<dbReference type="Pfam" id="PF08241">
    <property type="entry name" value="Methyltransf_11"/>
    <property type="match status" value="1"/>
</dbReference>
<dbReference type="InterPro" id="IPR013216">
    <property type="entry name" value="Methyltransf_11"/>
</dbReference>
<reference evidence="2" key="2">
    <citation type="submission" date="2014-06" db="EMBL/GenBank/DDBJ databases">
        <title>Draft genome sequence of Clostridium ramosum(DSM 1402).</title>
        <authorList>
            <person name="Sudarsanam P."/>
            <person name="Ley R."/>
            <person name="Guruge J."/>
            <person name="Turnbaugh P.J."/>
            <person name="Mahowald M."/>
            <person name="Liep D."/>
            <person name="Gordon J."/>
        </authorList>
    </citation>
    <scope>NUCLEOTIDE SEQUENCE</scope>
    <source>
        <strain evidence="2">DSM 1402</strain>
    </source>
</reference>
<keyword evidence="2" id="KW-0489">Methyltransferase</keyword>
<evidence type="ECO:0000313" key="3">
    <source>
        <dbReference type="Proteomes" id="UP000005798"/>
    </source>
</evidence>